<evidence type="ECO:0000256" key="1">
    <source>
        <dbReference type="ARBA" id="ARBA00023002"/>
    </source>
</evidence>
<keyword evidence="1 4" id="KW-0560">Oxidoreductase</keyword>
<dbReference type="Proteomes" id="UP000176221">
    <property type="component" value="Unassembled WGS sequence"/>
</dbReference>
<dbReference type="Gene3D" id="3.30.1060.10">
    <property type="entry name" value="Peptide methionine sulphoxide reductase MsrA"/>
    <property type="match status" value="1"/>
</dbReference>
<evidence type="ECO:0000256" key="4">
    <source>
        <dbReference type="HAMAP-Rule" id="MF_01401"/>
    </source>
</evidence>
<dbReference type="InterPro" id="IPR036509">
    <property type="entry name" value="Met_Sox_Rdtase_MsrA_sf"/>
</dbReference>
<dbReference type="AlphaFoldDB" id="A0A1G2NBR6"/>
<organism evidence="6 7">
    <name type="scientific">Candidatus Taylorbacteria bacterium RIFCSPLOWO2_01_FULL_45_15b</name>
    <dbReference type="NCBI Taxonomy" id="1802319"/>
    <lineage>
        <taxon>Bacteria</taxon>
        <taxon>Candidatus Tayloriibacteriota</taxon>
    </lineage>
</organism>
<evidence type="ECO:0000256" key="3">
    <source>
        <dbReference type="ARBA" id="ARBA00048782"/>
    </source>
</evidence>
<evidence type="ECO:0000259" key="5">
    <source>
        <dbReference type="Pfam" id="PF01625"/>
    </source>
</evidence>
<dbReference type="SUPFAM" id="SSF55068">
    <property type="entry name" value="Peptide methionine sulfoxide reductase"/>
    <property type="match status" value="1"/>
</dbReference>
<feature type="active site" evidence="4">
    <location>
        <position position="16"/>
    </location>
</feature>
<name>A0A1G2NBR6_9BACT</name>
<proteinExistence type="inferred from homology"/>
<gene>
    <name evidence="4" type="primary">msrA</name>
    <name evidence="6" type="ORF">A2928_01540</name>
</gene>
<dbReference type="Pfam" id="PF01625">
    <property type="entry name" value="PMSR"/>
    <property type="match status" value="1"/>
</dbReference>
<evidence type="ECO:0000313" key="6">
    <source>
        <dbReference type="EMBL" id="OHA33548.1"/>
    </source>
</evidence>
<dbReference type="EMBL" id="MHRX01000032">
    <property type="protein sequence ID" value="OHA33548.1"/>
    <property type="molecule type" value="Genomic_DNA"/>
</dbReference>
<evidence type="ECO:0000256" key="2">
    <source>
        <dbReference type="ARBA" id="ARBA00047806"/>
    </source>
</evidence>
<dbReference type="EC" id="1.8.4.11" evidence="4"/>
<dbReference type="STRING" id="1802319.A2928_01540"/>
<comment type="similarity">
    <text evidence="4">Belongs to the MsrA Met sulfoxide reductase family.</text>
</comment>
<evidence type="ECO:0000313" key="7">
    <source>
        <dbReference type="Proteomes" id="UP000176221"/>
    </source>
</evidence>
<comment type="catalytic activity">
    <reaction evidence="2 4">
        <text>L-methionyl-[protein] + [thioredoxin]-disulfide + H2O = L-methionyl-(S)-S-oxide-[protein] + [thioredoxin]-dithiol</text>
        <dbReference type="Rhea" id="RHEA:14217"/>
        <dbReference type="Rhea" id="RHEA-COMP:10698"/>
        <dbReference type="Rhea" id="RHEA-COMP:10700"/>
        <dbReference type="Rhea" id="RHEA-COMP:12313"/>
        <dbReference type="Rhea" id="RHEA-COMP:12315"/>
        <dbReference type="ChEBI" id="CHEBI:15377"/>
        <dbReference type="ChEBI" id="CHEBI:16044"/>
        <dbReference type="ChEBI" id="CHEBI:29950"/>
        <dbReference type="ChEBI" id="CHEBI:44120"/>
        <dbReference type="ChEBI" id="CHEBI:50058"/>
        <dbReference type="EC" id="1.8.4.11"/>
    </reaction>
</comment>
<accession>A0A1G2NBR6</accession>
<sequence>MSSMRKEQKAYFAAGCFWGVEETFRKIKGVLETAVGYMGGHADNPTYESVCNGNTGHAETLEVVFDPAIISFEQLVEAFFDIHDPATLNRQGPDIGEQYRSAIFFINEEQNKSAESIKKKLSESGRFSRPVVTEISQAGVFNRAEEYHQRYFEKRGGGTCHV</sequence>
<dbReference type="InterPro" id="IPR002569">
    <property type="entry name" value="Met_Sox_Rdtase_MsrA_dom"/>
</dbReference>
<dbReference type="NCBIfam" id="TIGR00401">
    <property type="entry name" value="msrA"/>
    <property type="match status" value="1"/>
</dbReference>
<dbReference type="HAMAP" id="MF_01401">
    <property type="entry name" value="MsrA"/>
    <property type="match status" value="1"/>
</dbReference>
<comment type="caution">
    <text evidence="6">The sequence shown here is derived from an EMBL/GenBank/DDBJ whole genome shotgun (WGS) entry which is preliminary data.</text>
</comment>
<comment type="function">
    <text evidence="4">Has an important function as a repair enzyme for proteins that have been inactivated by oxidation. Catalyzes the reversible oxidation-reduction of methionine sulfoxide in proteins to methionine.</text>
</comment>
<protein>
    <recommendedName>
        <fullName evidence="4">Peptide methionine sulfoxide reductase MsrA</fullName>
        <shortName evidence="4">Protein-methionine-S-oxide reductase</shortName>
        <ecNumber evidence="4">1.8.4.11</ecNumber>
    </recommendedName>
    <alternativeName>
        <fullName evidence="4">Peptide-methionine (S)-S-oxide reductase</fullName>
        <shortName evidence="4">Peptide Met(O) reductase</shortName>
    </alternativeName>
</protein>
<feature type="domain" description="Peptide methionine sulphoxide reductase MsrA" evidence="5">
    <location>
        <begin position="9"/>
        <end position="161"/>
    </location>
</feature>
<dbReference type="GO" id="GO:0008113">
    <property type="term" value="F:peptide-methionine (S)-S-oxide reductase activity"/>
    <property type="evidence" value="ECO:0007669"/>
    <property type="project" value="UniProtKB-UniRule"/>
</dbReference>
<dbReference type="PANTHER" id="PTHR43774">
    <property type="entry name" value="PEPTIDE METHIONINE SULFOXIDE REDUCTASE"/>
    <property type="match status" value="1"/>
</dbReference>
<comment type="catalytic activity">
    <reaction evidence="3 4">
        <text>[thioredoxin]-disulfide + L-methionine + H2O = L-methionine (S)-S-oxide + [thioredoxin]-dithiol</text>
        <dbReference type="Rhea" id="RHEA:19993"/>
        <dbReference type="Rhea" id="RHEA-COMP:10698"/>
        <dbReference type="Rhea" id="RHEA-COMP:10700"/>
        <dbReference type="ChEBI" id="CHEBI:15377"/>
        <dbReference type="ChEBI" id="CHEBI:29950"/>
        <dbReference type="ChEBI" id="CHEBI:50058"/>
        <dbReference type="ChEBI" id="CHEBI:57844"/>
        <dbReference type="ChEBI" id="CHEBI:58772"/>
        <dbReference type="EC" id="1.8.4.11"/>
    </reaction>
</comment>
<dbReference type="PANTHER" id="PTHR43774:SF1">
    <property type="entry name" value="PEPTIDE METHIONINE SULFOXIDE REDUCTASE MSRA 2"/>
    <property type="match status" value="1"/>
</dbReference>
<reference evidence="6 7" key="1">
    <citation type="journal article" date="2016" name="Nat. Commun.">
        <title>Thousands of microbial genomes shed light on interconnected biogeochemical processes in an aquifer system.</title>
        <authorList>
            <person name="Anantharaman K."/>
            <person name="Brown C.T."/>
            <person name="Hug L.A."/>
            <person name="Sharon I."/>
            <person name="Castelle C.J."/>
            <person name="Probst A.J."/>
            <person name="Thomas B.C."/>
            <person name="Singh A."/>
            <person name="Wilkins M.J."/>
            <person name="Karaoz U."/>
            <person name="Brodie E.L."/>
            <person name="Williams K.H."/>
            <person name="Hubbard S.S."/>
            <person name="Banfield J.F."/>
        </authorList>
    </citation>
    <scope>NUCLEOTIDE SEQUENCE [LARGE SCALE GENOMIC DNA]</scope>
</reference>
<dbReference type="GO" id="GO:0033744">
    <property type="term" value="F:L-methionine:thioredoxin-disulfide S-oxidoreductase activity"/>
    <property type="evidence" value="ECO:0007669"/>
    <property type="project" value="RHEA"/>
</dbReference>